<evidence type="ECO:0000313" key="2">
    <source>
        <dbReference type="Proteomes" id="UP000566985"/>
    </source>
</evidence>
<sequence>MKLKPLLVEFTYSELLISGNPVCNVPALDCTGIECINCPLSGGAVSSRVPHIMDKLNETLDPAVSHQRHNRSAK</sequence>
<accession>A0A7Y6NH52</accession>
<dbReference type="RefSeq" id="WP_164092206.1">
    <property type="nucleotide sequence ID" value="NZ_JABWPE010000025.1"/>
</dbReference>
<proteinExistence type="predicted"/>
<dbReference type="Proteomes" id="UP000566985">
    <property type="component" value="Unassembled WGS sequence"/>
</dbReference>
<dbReference type="AlphaFoldDB" id="A0A7Y6NH52"/>
<protein>
    <submittedName>
        <fullName evidence="1">Uncharacterized protein</fullName>
    </submittedName>
</protein>
<gene>
    <name evidence="1" type="ORF">HU668_18455</name>
</gene>
<reference evidence="1 2" key="1">
    <citation type="submission" date="2020-05" db="EMBL/GenBank/DDBJ databases">
        <title>Whole Genome Sequences of Enterobacteriales Associated with the International Space Station.</title>
        <authorList>
            <person name="Bharadwaj A."/>
            <person name="Daudu R."/>
            <person name="Singh N."/>
            <person name="Wood J."/>
            <person name="Debieu M."/>
            <person name="Mason C."/>
            <person name="Wang C."/>
            <person name="Venkateswaran K."/>
        </authorList>
    </citation>
    <scope>NUCLEOTIDE SEQUENCE [LARGE SCALE GENOMIC DNA]</scope>
    <source>
        <strain evidence="1 2">IF5SW-B1</strain>
    </source>
</reference>
<comment type="caution">
    <text evidence="1">The sequence shown here is derived from an EMBL/GenBank/DDBJ whole genome shotgun (WGS) entry which is preliminary data.</text>
</comment>
<name>A0A7Y6NH52_9GAMM</name>
<dbReference type="GeneID" id="57347033"/>
<dbReference type="EMBL" id="JABWPM010000025">
    <property type="protein sequence ID" value="NUY98442.1"/>
    <property type="molecule type" value="Genomic_DNA"/>
</dbReference>
<evidence type="ECO:0000313" key="1">
    <source>
        <dbReference type="EMBL" id="NUY98442.1"/>
    </source>
</evidence>
<organism evidence="1 2">
    <name type="scientific">Pantoea brenneri</name>
    <dbReference type="NCBI Taxonomy" id="472694"/>
    <lineage>
        <taxon>Bacteria</taxon>
        <taxon>Pseudomonadati</taxon>
        <taxon>Pseudomonadota</taxon>
        <taxon>Gammaproteobacteria</taxon>
        <taxon>Enterobacterales</taxon>
        <taxon>Erwiniaceae</taxon>
        <taxon>Pantoea</taxon>
    </lineage>
</organism>